<protein>
    <submittedName>
        <fullName evidence="2">Alpha/beta hydrolase fold protein</fullName>
    </submittedName>
</protein>
<dbReference type="KEGG" id="gob:Gobs_2425"/>
<dbReference type="EMBL" id="CP001867">
    <property type="protein sequence ID" value="ADB75096.1"/>
    <property type="molecule type" value="Genomic_DNA"/>
</dbReference>
<dbReference type="InterPro" id="IPR000073">
    <property type="entry name" value="AB_hydrolase_1"/>
</dbReference>
<organism evidence="2 3">
    <name type="scientific">Geodermatophilus obscurus (strain ATCC 25078 / DSM 43160 / JCM 3152 / CCUG 61914 / KCC A-0152 / KCTC 9177 / NBRC 13315 / NRRL B-3577 / G-20)</name>
    <dbReference type="NCBI Taxonomy" id="526225"/>
    <lineage>
        <taxon>Bacteria</taxon>
        <taxon>Bacillati</taxon>
        <taxon>Actinomycetota</taxon>
        <taxon>Actinomycetes</taxon>
        <taxon>Geodermatophilales</taxon>
        <taxon>Geodermatophilaceae</taxon>
        <taxon>Geodermatophilus</taxon>
    </lineage>
</organism>
<dbReference type="AlphaFoldDB" id="D2S4A6"/>
<dbReference type="Gene3D" id="3.40.50.1820">
    <property type="entry name" value="alpha/beta hydrolase"/>
    <property type="match status" value="1"/>
</dbReference>
<dbReference type="STRING" id="526225.Gobs_2425"/>
<dbReference type="Pfam" id="PF00561">
    <property type="entry name" value="Abhydrolase_1"/>
    <property type="match status" value="1"/>
</dbReference>
<dbReference type="InterPro" id="IPR029058">
    <property type="entry name" value="AB_hydrolase_fold"/>
</dbReference>
<evidence type="ECO:0000313" key="3">
    <source>
        <dbReference type="Proteomes" id="UP000001382"/>
    </source>
</evidence>
<dbReference type="PANTHER" id="PTHR43433">
    <property type="entry name" value="HYDROLASE, ALPHA/BETA FOLD FAMILY PROTEIN"/>
    <property type="match status" value="1"/>
</dbReference>
<name>D2S4A6_GEOOG</name>
<evidence type="ECO:0000313" key="2">
    <source>
        <dbReference type="EMBL" id="ADB75096.1"/>
    </source>
</evidence>
<dbReference type="PANTHER" id="PTHR43433:SF1">
    <property type="entry name" value="BLL5160 PROTEIN"/>
    <property type="match status" value="1"/>
</dbReference>
<gene>
    <name evidence="2" type="ordered locus">Gobs_2425</name>
</gene>
<dbReference type="Proteomes" id="UP000001382">
    <property type="component" value="Chromosome"/>
</dbReference>
<reference evidence="3" key="2">
    <citation type="submission" date="2010-01" db="EMBL/GenBank/DDBJ databases">
        <title>The complete genome of Geodermatophilus obscurus DSM 43160.</title>
        <authorList>
            <consortium name="US DOE Joint Genome Institute (JGI-PGF)"/>
            <person name="Lucas S."/>
            <person name="Copeland A."/>
            <person name="Lapidus A."/>
            <person name="Glavina del Rio T."/>
            <person name="Dalin E."/>
            <person name="Tice H."/>
            <person name="Bruce D."/>
            <person name="Goodwin L."/>
            <person name="Pitluck S."/>
            <person name="Kyrpides N."/>
            <person name="Mavromatis K."/>
            <person name="Ivanova N."/>
            <person name="Munk A.C."/>
            <person name="Brettin T."/>
            <person name="Detter J.C."/>
            <person name="Han C."/>
            <person name="Larimer F."/>
            <person name="Land M."/>
            <person name="Hauser L."/>
            <person name="Markowitz V."/>
            <person name="Cheng J.-F."/>
            <person name="Hugenholtz P."/>
            <person name="Woyke T."/>
            <person name="Wu D."/>
            <person name="Jando M."/>
            <person name="Schneider S."/>
            <person name="Klenk H.-P."/>
            <person name="Eisen J.A."/>
        </authorList>
    </citation>
    <scope>NUCLEOTIDE SEQUENCE [LARGE SCALE GENOMIC DNA]</scope>
    <source>
        <strain evidence="3">ATCC 25078 / DSM 43160 / JCM 3152 / KCC A-0152 / KCTC 9177 / NBRC 13315 / NRRL B-3577 / G-20</strain>
    </source>
</reference>
<feature type="domain" description="AB hydrolase-1" evidence="1">
    <location>
        <begin position="25"/>
        <end position="268"/>
    </location>
</feature>
<keyword evidence="3" id="KW-1185">Reference proteome</keyword>
<dbReference type="GO" id="GO:0016787">
    <property type="term" value="F:hydrolase activity"/>
    <property type="evidence" value="ECO:0007669"/>
    <property type="project" value="UniProtKB-KW"/>
</dbReference>
<dbReference type="InterPro" id="IPR050471">
    <property type="entry name" value="AB_hydrolase"/>
</dbReference>
<dbReference type="OrthoDB" id="5172953at2"/>
<evidence type="ECO:0000259" key="1">
    <source>
        <dbReference type="Pfam" id="PF00561"/>
    </source>
</evidence>
<reference evidence="2 3" key="1">
    <citation type="journal article" date="2010" name="Stand. Genomic Sci.">
        <title>Complete genome sequence of Geodermatophilus obscurus type strain (G-20).</title>
        <authorList>
            <person name="Ivanova N."/>
            <person name="Sikorski J."/>
            <person name="Jando M."/>
            <person name="Munk C."/>
            <person name="Lapidus A."/>
            <person name="Glavina Del Rio T."/>
            <person name="Copeland A."/>
            <person name="Tice H."/>
            <person name="Cheng J.-F."/>
            <person name="Lucas S."/>
            <person name="Chen F."/>
            <person name="Nolan M."/>
            <person name="Bruce D."/>
            <person name="Goodwin L."/>
            <person name="Pitluck S."/>
            <person name="Mavromatis K."/>
            <person name="Mikhailova N."/>
            <person name="Pati A."/>
            <person name="Chen A."/>
            <person name="Palaniappan K."/>
            <person name="Land M."/>
            <person name="Hauser L."/>
            <person name="Chang Y.-J."/>
            <person name="Jeffries C.D."/>
            <person name="Meincke L."/>
            <person name="Brettin T."/>
            <person name="Detter J.C."/>
            <person name="Detter J.C."/>
            <person name="Rohde M."/>
            <person name="Goeker M."/>
            <person name="Bristow J."/>
            <person name="Eisen J.A."/>
            <person name="Markowitz V."/>
            <person name="Hugenholtz P."/>
            <person name="Kyrpides N.C."/>
            <person name="Klenk H.-P."/>
        </authorList>
    </citation>
    <scope>NUCLEOTIDE SEQUENCE [LARGE SCALE GENOMIC DNA]</scope>
    <source>
        <strain evidence="3">ATCC 25078 / DSM 43160 / JCM 3152 / KCC A-0152 / KCTC 9177 / NBRC 13315 / NRRL B-3577 / G-20</strain>
    </source>
</reference>
<proteinExistence type="predicted"/>
<dbReference type="SUPFAM" id="SSF53474">
    <property type="entry name" value="alpha/beta-Hydrolases"/>
    <property type="match status" value="1"/>
</dbReference>
<dbReference type="eggNOG" id="COG2267">
    <property type="taxonomic scope" value="Bacteria"/>
</dbReference>
<accession>D2S4A6</accession>
<keyword evidence="2" id="KW-0378">Hydrolase</keyword>
<sequence length="290" mass="31077">MSTRTVRGADGTRLRAWSNDGDGDPVLLCNGLGAPTAAWPLITGRDSGFRVVSWAHRGLAGSERPADRSRVRVEDHADDARAVLDAYGMPSATVIGWSLGVNVAFELALEQSSRVRSLLAVAGVPGGSFSAMFAPFGVPRRLRTPAGRLSSRLLPVVGPLLPVLVASLPPLHELLTAEGVRGPAREAAHPAALYAVLHEFSRHDWRWYRHLALAVAEHAPLDVAPVRCPVAFVAGRYDTLVDLADVRAAARTVPDARLRTLAGTHFVPLQYPEVMVEELRALVAREPGGP</sequence>
<dbReference type="HOGENOM" id="CLU_020336_50_2_11"/>